<accession>A0A915KUW2</accession>
<evidence type="ECO:0000256" key="1">
    <source>
        <dbReference type="SAM" id="MobiDB-lite"/>
    </source>
</evidence>
<dbReference type="Proteomes" id="UP000887565">
    <property type="component" value="Unplaced"/>
</dbReference>
<sequence length="69" mass="8085">MCCSWEPSVAEGQLVTFLSEGIIHMARIREQQYCYSRELGLLCKFHPGEKTKKHKKSDEKQQKEKNTEI</sequence>
<reference evidence="3" key="1">
    <citation type="submission" date="2022-11" db="UniProtKB">
        <authorList>
            <consortium name="WormBaseParasite"/>
        </authorList>
    </citation>
    <scope>IDENTIFICATION</scope>
</reference>
<organism evidence="2 3">
    <name type="scientific">Romanomermis culicivorax</name>
    <name type="common">Nematode worm</name>
    <dbReference type="NCBI Taxonomy" id="13658"/>
    <lineage>
        <taxon>Eukaryota</taxon>
        <taxon>Metazoa</taxon>
        <taxon>Ecdysozoa</taxon>
        <taxon>Nematoda</taxon>
        <taxon>Enoplea</taxon>
        <taxon>Dorylaimia</taxon>
        <taxon>Mermithida</taxon>
        <taxon>Mermithoidea</taxon>
        <taxon>Mermithidae</taxon>
        <taxon>Romanomermis</taxon>
    </lineage>
</organism>
<keyword evidence="2" id="KW-1185">Reference proteome</keyword>
<name>A0A915KUW2_ROMCU</name>
<protein>
    <submittedName>
        <fullName evidence="3">Uncharacterized protein</fullName>
    </submittedName>
</protein>
<feature type="region of interest" description="Disordered" evidence="1">
    <location>
        <begin position="49"/>
        <end position="69"/>
    </location>
</feature>
<proteinExistence type="predicted"/>
<dbReference type="AlphaFoldDB" id="A0A915KUW2"/>
<dbReference type="WBParaSite" id="nRc.2.0.1.t42716-RA">
    <property type="protein sequence ID" value="nRc.2.0.1.t42716-RA"/>
    <property type="gene ID" value="nRc.2.0.1.g42716"/>
</dbReference>
<evidence type="ECO:0000313" key="2">
    <source>
        <dbReference type="Proteomes" id="UP000887565"/>
    </source>
</evidence>
<evidence type="ECO:0000313" key="3">
    <source>
        <dbReference type="WBParaSite" id="nRc.2.0.1.t42716-RA"/>
    </source>
</evidence>